<feature type="region of interest" description="Disordered" evidence="5">
    <location>
        <begin position="1"/>
        <end position="70"/>
    </location>
</feature>
<dbReference type="InterPro" id="IPR006671">
    <property type="entry name" value="Cyclin_N"/>
</dbReference>
<dbReference type="InterPro" id="IPR036915">
    <property type="entry name" value="Cyclin-like_sf"/>
</dbReference>
<dbReference type="PROSITE" id="PS00292">
    <property type="entry name" value="CYCLINS"/>
    <property type="match status" value="1"/>
</dbReference>
<dbReference type="InParanoid" id="A0A1X7V4I7"/>
<dbReference type="SUPFAM" id="SSF47954">
    <property type="entry name" value="Cyclin-like"/>
    <property type="match status" value="2"/>
</dbReference>
<feature type="domain" description="Cyclin C-terminal" evidence="7">
    <location>
        <begin position="284"/>
        <end position="380"/>
    </location>
</feature>
<dbReference type="Pfam" id="PF00134">
    <property type="entry name" value="Cyclin_N"/>
    <property type="match status" value="1"/>
</dbReference>
<dbReference type="OrthoDB" id="5590282at2759"/>
<name>A0A1X7V4I7_AMPQE</name>
<dbReference type="SMART" id="SM00385">
    <property type="entry name" value="CYCLIN"/>
    <property type="match status" value="2"/>
</dbReference>
<dbReference type="InterPro" id="IPR013763">
    <property type="entry name" value="Cyclin-like_dom"/>
</dbReference>
<dbReference type="EnsemblMetazoa" id="Aqu2.1.34457_001">
    <property type="protein sequence ID" value="Aqu2.1.34457_001"/>
    <property type="gene ID" value="Aqu2.1.34457"/>
</dbReference>
<dbReference type="eggNOG" id="KOG0654">
    <property type="taxonomic scope" value="Eukaryota"/>
</dbReference>
<accession>A0A1X7V4I7</accession>
<organism evidence="8">
    <name type="scientific">Amphimedon queenslandica</name>
    <name type="common">Sponge</name>
    <dbReference type="NCBI Taxonomy" id="400682"/>
    <lineage>
        <taxon>Eukaryota</taxon>
        <taxon>Metazoa</taxon>
        <taxon>Porifera</taxon>
        <taxon>Demospongiae</taxon>
        <taxon>Heteroscleromorpha</taxon>
        <taxon>Haplosclerida</taxon>
        <taxon>Niphatidae</taxon>
        <taxon>Amphimedon</taxon>
    </lineage>
</organism>
<comment type="similarity">
    <text evidence="4">Belongs to the cyclin family.</text>
</comment>
<feature type="compositionally biased region" description="Polar residues" evidence="5">
    <location>
        <begin position="45"/>
        <end position="70"/>
    </location>
</feature>
<dbReference type="GO" id="GO:0051301">
    <property type="term" value="P:cell division"/>
    <property type="evidence" value="ECO:0007669"/>
    <property type="project" value="UniProtKB-KW"/>
</dbReference>
<evidence type="ECO:0000256" key="1">
    <source>
        <dbReference type="ARBA" id="ARBA00022618"/>
    </source>
</evidence>
<dbReference type="InterPro" id="IPR004367">
    <property type="entry name" value="Cyclin_C-dom"/>
</dbReference>
<sequence length="382" mass="43378">MANNLVFVPNQENEERRRSLQGPVGVYKRHLKNVPTSESKRKPLSTISLSNHQQYEGTRGQSLSQQTNMESSLPRYLDPLYGLPSSIPPPSLSLSSTLSSSFSSSLSSSFHQPATNNYTSFPSPVSPMLVSTPLVGDSFSFVEPNNDDCSIEYAQDILSHMRQSEIQYHPMIDYMTKQYDITNIMRCILVDWLVEVCDEFHLLPETLFAAVAYVDRYLSQVSVPRSKLQLVGVTCLYLSAKFEEIHPPEISEFAYITDDTYTKKQIVKMEHEILNVLSYNLVQPTSVTFLSYYLKLQHNSISSILKERVEHLSMYLCELALQDGDPFLKYYPSILSASALCLARHCLGLSPWIVQGSMSTITRDITILTTMSTTPRIKRHRY</sequence>
<evidence type="ECO:0000256" key="5">
    <source>
        <dbReference type="SAM" id="MobiDB-lite"/>
    </source>
</evidence>
<dbReference type="FunFam" id="1.10.472.10:FF:000001">
    <property type="entry name" value="G2/mitotic-specific cyclin"/>
    <property type="match status" value="1"/>
</dbReference>
<evidence type="ECO:0000256" key="2">
    <source>
        <dbReference type="ARBA" id="ARBA00023127"/>
    </source>
</evidence>
<feature type="domain" description="Cyclin-like" evidence="6">
    <location>
        <begin position="294"/>
        <end position="370"/>
    </location>
</feature>
<dbReference type="STRING" id="400682.A0A1X7V4I7"/>
<evidence type="ECO:0000313" key="8">
    <source>
        <dbReference type="EnsemblMetazoa" id="Aqu2.1.34457_001"/>
    </source>
</evidence>
<dbReference type="InterPro" id="IPR039361">
    <property type="entry name" value="Cyclin"/>
</dbReference>
<keyword evidence="3" id="KW-0131">Cell cycle</keyword>
<proteinExistence type="inferred from homology"/>
<dbReference type="InterPro" id="IPR048258">
    <property type="entry name" value="Cyclins_cyclin-box"/>
</dbReference>
<feature type="domain" description="Cyclin-like" evidence="6">
    <location>
        <begin position="191"/>
        <end position="275"/>
    </location>
</feature>
<reference evidence="8" key="1">
    <citation type="submission" date="2017-05" db="UniProtKB">
        <authorList>
            <consortium name="EnsemblMetazoa"/>
        </authorList>
    </citation>
    <scope>IDENTIFICATION</scope>
</reference>
<dbReference type="Pfam" id="PF02984">
    <property type="entry name" value="Cyclin_C"/>
    <property type="match status" value="1"/>
</dbReference>
<dbReference type="Gene3D" id="1.10.472.10">
    <property type="entry name" value="Cyclin-like"/>
    <property type="match status" value="2"/>
</dbReference>
<evidence type="ECO:0000259" key="6">
    <source>
        <dbReference type="SMART" id="SM00385"/>
    </source>
</evidence>
<keyword evidence="1" id="KW-0132">Cell division</keyword>
<dbReference type="CDD" id="cd20504">
    <property type="entry name" value="CYCLIN_CCNA_rpt1"/>
    <property type="match status" value="1"/>
</dbReference>
<evidence type="ECO:0000256" key="4">
    <source>
        <dbReference type="RuleBase" id="RU000383"/>
    </source>
</evidence>
<dbReference type="SMART" id="SM01332">
    <property type="entry name" value="Cyclin_C"/>
    <property type="match status" value="1"/>
</dbReference>
<evidence type="ECO:0000259" key="7">
    <source>
        <dbReference type="SMART" id="SM01332"/>
    </source>
</evidence>
<dbReference type="AlphaFoldDB" id="A0A1X7V4I7"/>
<protein>
    <submittedName>
        <fullName evidence="8">Uncharacterized protein</fullName>
    </submittedName>
</protein>
<dbReference type="PANTHER" id="PTHR10177">
    <property type="entry name" value="CYCLINS"/>
    <property type="match status" value="1"/>
</dbReference>
<keyword evidence="2 4" id="KW-0195">Cyclin</keyword>
<evidence type="ECO:0000256" key="3">
    <source>
        <dbReference type="ARBA" id="ARBA00023306"/>
    </source>
</evidence>
<dbReference type="FunCoup" id="A0A1X7V4I7">
    <property type="interactions" value="309"/>
</dbReference>